<proteinExistence type="inferred from homology"/>
<dbReference type="GO" id="GO:0005730">
    <property type="term" value="C:nucleolus"/>
    <property type="evidence" value="ECO:0007669"/>
    <property type="project" value="UniProtKB-SubCell"/>
</dbReference>
<dbReference type="PANTHER" id="PTHR33911">
    <property type="entry name" value="RRNA-PROCESSING PROTEIN EFG1"/>
    <property type="match status" value="1"/>
</dbReference>
<feature type="compositionally biased region" description="Acidic residues" evidence="9">
    <location>
        <begin position="205"/>
        <end position="215"/>
    </location>
</feature>
<evidence type="ECO:0000256" key="9">
    <source>
        <dbReference type="SAM" id="MobiDB-lite"/>
    </source>
</evidence>
<feature type="compositionally biased region" description="Basic residues" evidence="9">
    <location>
        <begin position="31"/>
        <end position="43"/>
    </location>
</feature>
<evidence type="ECO:0000256" key="7">
    <source>
        <dbReference type="ARBA" id="ARBA00023054"/>
    </source>
</evidence>
<reference evidence="10" key="1">
    <citation type="submission" date="2020-03" db="EMBL/GenBank/DDBJ databases">
        <title>Site-based positive gene gene selection in Geosmithia morbida across the United States reveals a broad range of putative effectors and factors for local host and environmental adapation.</title>
        <authorList>
            <person name="Onufrak A."/>
            <person name="Murdoch R.W."/>
            <person name="Gazis R."/>
            <person name="Huff M."/>
            <person name="Staton M."/>
            <person name="Klingeman W."/>
            <person name="Hadziabdic D."/>
        </authorList>
    </citation>
    <scope>NUCLEOTIDE SEQUENCE</scope>
    <source>
        <strain evidence="10">1262</strain>
    </source>
</reference>
<keyword evidence="6" id="KW-0698">rRNA processing</keyword>
<feature type="region of interest" description="Disordered" evidence="9">
    <location>
        <begin position="192"/>
        <end position="359"/>
    </location>
</feature>
<accession>A0A9P4YYR3</accession>
<comment type="similarity">
    <text evidence="3">Belongs to the EFG1 family.</text>
</comment>
<feature type="compositionally biased region" description="Basic and acidic residues" evidence="9">
    <location>
        <begin position="244"/>
        <end position="263"/>
    </location>
</feature>
<feature type="compositionally biased region" description="Basic and acidic residues" evidence="9">
    <location>
        <begin position="1"/>
        <end position="10"/>
    </location>
</feature>
<evidence type="ECO:0000256" key="6">
    <source>
        <dbReference type="ARBA" id="ARBA00022552"/>
    </source>
</evidence>
<dbReference type="EMBL" id="JAANYQ010000005">
    <property type="protein sequence ID" value="KAF4124211.1"/>
    <property type="molecule type" value="Genomic_DNA"/>
</dbReference>
<evidence type="ECO:0000256" key="5">
    <source>
        <dbReference type="ARBA" id="ARBA00019827"/>
    </source>
</evidence>
<evidence type="ECO:0000313" key="10">
    <source>
        <dbReference type="EMBL" id="KAF4124211.1"/>
    </source>
</evidence>
<keyword evidence="7" id="KW-0175">Coiled coil</keyword>
<comment type="caution">
    <text evidence="10">The sequence shown here is derived from an EMBL/GenBank/DDBJ whole genome shotgun (WGS) entry which is preliminary data.</text>
</comment>
<evidence type="ECO:0000256" key="4">
    <source>
        <dbReference type="ARBA" id="ARBA00018689"/>
    </source>
</evidence>
<keyword evidence="8" id="KW-0539">Nucleus</keyword>
<feature type="compositionally biased region" description="Low complexity" evidence="9">
    <location>
        <begin position="216"/>
        <end position="226"/>
    </location>
</feature>
<evidence type="ECO:0000313" key="11">
    <source>
        <dbReference type="Proteomes" id="UP000749293"/>
    </source>
</evidence>
<dbReference type="RefSeq" id="XP_035322863.1">
    <property type="nucleotide sequence ID" value="XM_035467897.1"/>
</dbReference>
<evidence type="ECO:0000256" key="1">
    <source>
        <dbReference type="ARBA" id="ARBA00002773"/>
    </source>
</evidence>
<dbReference type="Proteomes" id="UP000749293">
    <property type="component" value="Unassembled WGS sequence"/>
</dbReference>
<keyword evidence="11" id="KW-1185">Reference proteome</keyword>
<dbReference type="InterPro" id="IPR019310">
    <property type="entry name" value="Efg1"/>
</dbReference>
<evidence type="ECO:0000256" key="2">
    <source>
        <dbReference type="ARBA" id="ARBA00004604"/>
    </source>
</evidence>
<dbReference type="AlphaFoldDB" id="A0A9P4YYR3"/>
<dbReference type="GO" id="GO:0030688">
    <property type="term" value="C:preribosome, small subunit precursor"/>
    <property type="evidence" value="ECO:0007669"/>
    <property type="project" value="TreeGrafter"/>
</dbReference>
<evidence type="ECO:0000256" key="3">
    <source>
        <dbReference type="ARBA" id="ARBA00006916"/>
    </source>
</evidence>
<sequence>MAFKRLHDEVDGASPGHQQDSAGGDSGPSTKRFKAGGKSRHRAKEGTIEYAKKRSRAIERLFQKKADLPAQVRNDLERELATHKATVYDKSFQKKRSAMISKYHMVRFFGMPFRYRSRMEEEGRLEDDEGVPHETNIAGTERKKAMRLAKQVKKKIAETTDAQELEKLRSQLHVAEVDEAYAVNHPHTEPYISIYGKSEKKDGNDADDNDKDDEATAPTTTTSTLTKISLDATQRPPLWSTVEKAMKDGPDALRRLRERRPEMEATATAGGKQDKNNRNSNSNDNNKRKKNQARGANATPKPTRPDGKAASAVGANTQAATTSNGKTPPAQMNRRERRRLMRETEAKKDEDDGEGFFDM</sequence>
<organism evidence="10 11">
    <name type="scientific">Geosmithia morbida</name>
    <dbReference type="NCBI Taxonomy" id="1094350"/>
    <lineage>
        <taxon>Eukaryota</taxon>
        <taxon>Fungi</taxon>
        <taxon>Dikarya</taxon>
        <taxon>Ascomycota</taxon>
        <taxon>Pezizomycotina</taxon>
        <taxon>Sordariomycetes</taxon>
        <taxon>Hypocreomycetidae</taxon>
        <taxon>Hypocreales</taxon>
        <taxon>Bionectriaceae</taxon>
        <taxon>Geosmithia</taxon>
    </lineage>
</organism>
<dbReference type="PANTHER" id="PTHR33911:SF1">
    <property type="entry name" value="RRNA-PROCESSING PROTEIN EFG1"/>
    <property type="match status" value="1"/>
</dbReference>
<name>A0A9P4YYR3_9HYPO</name>
<dbReference type="InterPro" id="IPR050786">
    <property type="entry name" value="EFG1_rRNA-proc"/>
</dbReference>
<comment type="function">
    <text evidence="1">Involved in rRNA processing.</text>
</comment>
<feature type="compositionally biased region" description="Polar residues" evidence="9">
    <location>
        <begin position="314"/>
        <end position="326"/>
    </location>
</feature>
<dbReference type="GO" id="GO:0000462">
    <property type="term" value="P:maturation of SSU-rRNA from tricistronic rRNA transcript (SSU-rRNA, 5.8S rRNA, LSU-rRNA)"/>
    <property type="evidence" value="ECO:0007669"/>
    <property type="project" value="TreeGrafter"/>
</dbReference>
<dbReference type="GeneID" id="55972152"/>
<dbReference type="Pfam" id="PF10153">
    <property type="entry name" value="Efg1"/>
    <property type="match status" value="2"/>
</dbReference>
<comment type="subcellular location">
    <subcellularLocation>
        <location evidence="2">Nucleus</location>
        <location evidence="2">Nucleolus</location>
    </subcellularLocation>
</comment>
<evidence type="ECO:0000256" key="8">
    <source>
        <dbReference type="ARBA" id="ARBA00023242"/>
    </source>
</evidence>
<protein>
    <recommendedName>
        <fullName evidence="4">rRNA-processing protein EFG1</fullName>
    </recommendedName>
    <alternativeName>
        <fullName evidence="5">rRNA-processing protein efg1</fullName>
    </alternativeName>
</protein>
<feature type="region of interest" description="Disordered" evidence="9">
    <location>
        <begin position="1"/>
        <end position="47"/>
    </location>
</feature>
<feature type="compositionally biased region" description="Basic and acidic residues" evidence="9">
    <location>
        <begin position="341"/>
        <end position="350"/>
    </location>
</feature>
<dbReference type="OrthoDB" id="47732at2759"/>
<gene>
    <name evidence="10" type="ORF">GMORB2_5927</name>
</gene>